<gene>
    <name evidence="1" type="ORF">H7E68_03965</name>
</gene>
<sequence>MKEYLVCLVIVDFGFEYPSIEAQFLAGKKSLSLKFNTLISPKISF</sequence>
<name>A0A7X0VQS5_9CLOT</name>
<evidence type="ECO:0000313" key="2">
    <source>
        <dbReference type="Proteomes" id="UP000585258"/>
    </source>
</evidence>
<comment type="caution">
    <text evidence="1">The sequence shown here is derived from an EMBL/GenBank/DDBJ whole genome shotgun (WGS) entry which is preliminary data.</text>
</comment>
<organism evidence="1 2">
    <name type="scientific">Clostridium gasigenes</name>
    <dbReference type="NCBI Taxonomy" id="94869"/>
    <lineage>
        <taxon>Bacteria</taxon>
        <taxon>Bacillati</taxon>
        <taxon>Bacillota</taxon>
        <taxon>Clostridia</taxon>
        <taxon>Eubacteriales</taxon>
        <taxon>Clostridiaceae</taxon>
        <taxon>Clostridium</taxon>
    </lineage>
</organism>
<dbReference type="RefSeq" id="WP_185163617.1">
    <property type="nucleotide sequence ID" value="NZ_JACKWY010000002.1"/>
</dbReference>
<dbReference type="Proteomes" id="UP000585258">
    <property type="component" value="Unassembled WGS sequence"/>
</dbReference>
<accession>A0A7X0VQS5</accession>
<dbReference type="AlphaFoldDB" id="A0A7X0VQS5"/>
<protein>
    <submittedName>
        <fullName evidence="1">Uncharacterized protein</fullName>
    </submittedName>
</protein>
<dbReference type="EMBL" id="JACKWY010000002">
    <property type="protein sequence ID" value="MBB6713895.1"/>
    <property type="molecule type" value="Genomic_DNA"/>
</dbReference>
<proteinExistence type="predicted"/>
<reference evidence="1 2" key="1">
    <citation type="submission" date="2020-08" db="EMBL/GenBank/DDBJ databases">
        <title>Clostridia isolated from Swiss meat.</title>
        <authorList>
            <person name="Wambui J."/>
            <person name="Stevens M.J.A."/>
            <person name="Stephan R."/>
        </authorList>
    </citation>
    <scope>NUCLEOTIDE SEQUENCE [LARGE SCALE GENOMIC DNA]</scope>
    <source>
        <strain evidence="1 2">CM001</strain>
    </source>
</reference>
<evidence type="ECO:0000313" key="1">
    <source>
        <dbReference type="EMBL" id="MBB6713895.1"/>
    </source>
</evidence>